<dbReference type="SUPFAM" id="SSF54928">
    <property type="entry name" value="RNA-binding domain, RBD"/>
    <property type="match status" value="1"/>
</dbReference>
<feature type="transmembrane region" description="Helical" evidence="9">
    <location>
        <begin position="98"/>
        <end position="117"/>
    </location>
</feature>
<dbReference type="PROSITE" id="PS00217">
    <property type="entry name" value="SUGAR_TRANSPORT_2"/>
    <property type="match status" value="1"/>
</dbReference>
<evidence type="ECO:0000259" key="10">
    <source>
        <dbReference type="PROSITE" id="PS50102"/>
    </source>
</evidence>
<feature type="region of interest" description="Disordered" evidence="8">
    <location>
        <begin position="619"/>
        <end position="664"/>
    </location>
</feature>
<keyword evidence="13" id="KW-1185">Reference proteome</keyword>
<dbReference type="InterPro" id="IPR005829">
    <property type="entry name" value="Sugar_transporter_CS"/>
</dbReference>
<dbReference type="PANTHER" id="PTHR23503:SF8">
    <property type="entry name" value="FACILITATED GLUCOSE TRANSPORTER PROTEIN 1"/>
    <property type="match status" value="1"/>
</dbReference>
<feature type="domain" description="RRM" evidence="10">
    <location>
        <begin position="543"/>
        <end position="619"/>
    </location>
</feature>
<dbReference type="Pfam" id="PF00083">
    <property type="entry name" value="Sugar_tr"/>
    <property type="match status" value="1"/>
</dbReference>
<dbReference type="InterPro" id="IPR045263">
    <property type="entry name" value="GLUT"/>
</dbReference>
<organism evidence="12 13">
    <name type="scientific">Coemansia javaensis</name>
    <dbReference type="NCBI Taxonomy" id="2761396"/>
    <lineage>
        <taxon>Eukaryota</taxon>
        <taxon>Fungi</taxon>
        <taxon>Fungi incertae sedis</taxon>
        <taxon>Zoopagomycota</taxon>
        <taxon>Kickxellomycotina</taxon>
        <taxon>Kickxellomycetes</taxon>
        <taxon>Kickxellales</taxon>
        <taxon>Kickxellaceae</taxon>
        <taxon>Coemansia</taxon>
    </lineage>
</organism>
<reference evidence="12" key="1">
    <citation type="submission" date="2022-07" db="EMBL/GenBank/DDBJ databases">
        <title>Phylogenomic reconstructions and comparative analyses of Kickxellomycotina fungi.</title>
        <authorList>
            <person name="Reynolds N.K."/>
            <person name="Stajich J.E."/>
            <person name="Barry K."/>
            <person name="Grigoriev I.V."/>
            <person name="Crous P."/>
            <person name="Smith M.E."/>
        </authorList>
    </citation>
    <scope>NUCLEOTIDE SEQUENCE</scope>
    <source>
        <strain evidence="12">NBRC 105414</strain>
    </source>
</reference>
<evidence type="ECO:0000256" key="5">
    <source>
        <dbReference type="ARBA" id="ARBA00022989"/>
    </source>
</evidence>
<evidence type="ECO:0000256" key="2">
    <source>
        <dbReference type="ARBA" id="ARBA00010992"/>
    </source>
</evidence>
<dbReference type="SUPFAM" id="SSF103473">
    <property type="entry name" value="MFS general substrate transporter"/>
    <property type="match status" value="1"/>
</dbReference>
<evidence type="ECO:0000256" key="7">
    <source>
        <dbReference type="PROSITE-ProRule" id="PRU00176"/>
    </source>
</evidence>
<comment type="similarity">
    <text evidence="2">Belongs to the major facilitator superfamily. Sugar transporter (TC 2.A.1.1) family.</text>
</comment>
<feature type="transmembrane region" description="Helical" evidence="9">
    <location>
        <begin position="184"/>
        <end position="206"/>
    </location>
</feature>
<feature type="transmembrane region" description="Helical" evidence="9">
    <location>
        <begin position="274"/>
        <end position="296"/>
    </location>
</feature>
<dbReference type="InterPro" id="IPR003663">
    <property type="entry name" value="Sugar/inositol_transpt"/>
</dbReference>
<dbReference type="GO" id="GO:0015149">
    <property type="term" value="F:hexose transmembrane transporter activity"/>
    <property type="evidence" value="ECO:0007669"/>
    <property type="project" value="TreeGrafter"/>
</dbReference>
<dbReference type="Pfam" id="PF00076">
    <property type="entry name" value="RRM_1"/>
    <property type="match status" value="2"/>
</dbReference>
<evidence type="ECO:0000256" key="8">
    <source>
        <dbReference type="SAM" id="MobiDB-lite"/>
    </source>
</evidence>
<feature type="region of interest" description="Disordered" evidence="8">
    <location>
        <begin position="757"/>
        <end position="786"/>
    </location>
</feature>
<feature type="transmembrane region" description="Helical" evidence="9">
    <location>
        <begin position="346"/>
        <end position="368"/>
    </location>
</feature>
<evidence type="ECO:0000256" key="6">
    <source>
        <dbReference type="ARBA" id="ARBA00023136"/>
    </source>
</evidence>
<dbReference type="PROSITE" id="PS50102">
    <property type="entry name" value="RRM"/>
    <property type="match status" value="2"/>
</dbReference>
<feature type="domain" description="RRM" evidence="10">
    <location>
        <begin position="665"/>
        <end position="744"/>
    </location>
</feature>
<feature type="transmembrane region" description="Helical" evidence="9">
    <location>
        <begin position="156"/>
        <end position="178"/>
    </location>
</feature>
<feature type="domain" description="Major facilitator superfamily (MFS) profile" evidence="11">
    <location>
        <begin position="18"/>
        <end position="462"/>
    </location>
</feature>
<dbReference type="PRINTS" id="PR00171">
    <property type="entry name" value="SUGRTRNSPORT"/>
</dbReference>
<dbReference type="PANTHER" id="PTHR23503">
    <property type="entry name" value="SOLUTE CARRIER FAMILY 2"/>
    <property type="match status" value="1"/>
</dbReference>
<dbReference type="OrthoDB" id="439808at2759"/>
<dbReference type="AlphaFoldDB" id="A0A9W8LG21"/>
<gene>
    <name evidence="12" type="primary">HGT20_4</name>
    <name evidence="12" type="ORF">H4R18_003602</name>
</gene>
<keyword evidence="4 9" id="KW-0812">Transmembrane</keyword>
<feature type="transmembrane region" description="Helical" evidence="9">
    <location>
        <begin position="403"/>
        <end position="428"/>
    </location>
</feature>
<evidence type="ECO:0000256" key="9">
    <source>
        <dbReference type="SAM" id="Phobius"/>
    </source>
</evidence>
<evidence type="ECO:0000256" key="1">
    <source>
        <dbReference type="ARBA" id="ARBA00004141"/>
    </source>
</evidence>
<protein>
    <submittedName>
        <fullName evidence="12">Bifunctional purine biosynthesis protein PurH</fullName>
    </submittedName>
</protein>
<evidence type="ECO:0000313" key="12">
    <source>
        <dbReference type="EMBL" id="KAJ2780154.1"/>
    </source>
</evidence>
<keyword evidence="3" id="KW-0813">Transport</keyword>
<dbReference type="InterPro" id="IPR020846">
    <property type="entry name" value="MFS_dom"/>
</dbReference>
<evidence type="ECO:0000259" key="11">
    <source>
        <dbReference type="PROSITE" id="PS50850"/>
    </source>
</evidence>
<feature type="transmembrane region" description="Helical" evidence="9">
    <location>
        <begin position="12"/>
        <end position="31"/>
    </location>
</feature>
<feature type="transmembrane region" description="Helical" evidence="9">
    <location>
        <begin position="123"/>
        <end position="144"/>
    </location>
</feature>
<feature type="transmembrane region" description="Helical" evidence="9">
    <location>
        <begin position="440"/>
        <end position="459"/>
    </location>
</feature>
<feature type="transmembrane region" description="Helical" evidence="9">
    <location>
        <begin position="316"/>
        <end position="339"/>
    </location>
</feature>
<dbReference type="InterPro" id="IPR000504">
    <property type="entry name" value="RRM_dom"/>
</dbReference>
<comment type="caution">
    <text evidence="12">The sequence shown here is derived from an EMBL/GenBank/DDBJ whole genome shotgun (WGS) entry which is preliminary data.</text>
</comment>
<comment type="subcellular location">
    <subcellularLocation>
        <location evidence="1">Membrane</location>
        <topology evidence="1">Multi-pass membrane protein</topology>
    </subcellularLocation>
</comment>
<dbReference type="SMART" id="SM00360">
    <property type="entry name" value="RRM"/>
    <property type="match status" value="2"/>
</dbReference>
<dbReference type="Gene3D" id="3.30.70.330">
    <property type="match status" value="2"/>
</dbReference>
<name>A0A9W8LG21_9FUNG</name>
<dbReference type="GO" id="GO:0003723">
    <property type="term" value="F:RNA binding"/>
    <property type="evidence" value="ECO:0007669"/>
    <property type="project" value="UniProtKB-UniRule"/>
</dbReference>
<feature type="transmembrane region" description="Helical" evidence="9">
    <location>
        <begin position="374"/>
        <end position="396"/>
    </location>
</feature>
<dbReference type="EMBL" id="JANBUL010000148">
    <property type="protein sequence ID" value="KAJ2780154.1"/>
    <property type="molecule type" value="Genomic_DNA"/>
</dbReference>
<dbReference type="InterPro" id="IPR012677">
    <property type="entry name" value="Nucleotide-bd_a/b_plait_sf"/>
</dbReference>
<keyword evidence="6 9" id="KW-0472">Membrane</keyword>
<dbReference type="Proteomes" id="UP001140217">
    <property type="component" value="Unassembled WGS sequence"/>
</dbReference>
<dbReference type="Gene3D" id="1.20.1250.20">
    <property type="entry name" value="MFS general substrate transporter like domains"/>
    <property type="match status" value="1"/>
</dbReference>
<evidence type="ECO:0000256" key="3">
    <source>
        <dbReference type="ARBA" id="ARBA00022448"/>
    </source>
</evidence>
<accession>A0A9W8LG21</accession>
<keyword evidence="5 9" id="KW-1133">Transmembrane helix</keyword>
<dbReference type="InterPro" id="IPR036259">
    <property type="entry name" value="MFS_trans_sf"/>
</dbReference>
<dbReference type="GO" id="GO:0016020">
    <property type="term" value="C:membrane"/>
    <property type="evidence" value="ECO:0007669"/>
    <property type="project" value="UniProtKB-SubCell"/>
</dbReference>
<evidence type="ECO:0000313" key="13">
    <source>
        <dbReference type="Proteomes" id="UP001140217"/>
    </source>
</evidence>
<dbReference type="InterPro" id="IPR035979">
    <property type="entry name" value="RBD_domain_sf"/>
</dbReference>
<dbReference type="PROSITE" id="PS50850">
    <property type="entry name" value="MFS"/>
    <property type="match status" value="1"/>
</dbReference>
<evidence type="ECO:0000256" key="4">
    <source>
        <dbReference type="ARBA" id="ARBA00022692"/>
    </source>
</evidence>
<keyword evidence="7" id="KW-0694">RNA-binding</keyword>
<dbReference type="InterPro" id="IPR005828">
    <property type="entry name" value="MFS_sugar_transport-like"/>
</dbReference>
<sequence length="817" mass="86332">MTLVPSHQLGITRYQLFCALAASLGSVNFGWNFGAMNLPGDVVSKCIAGPRRSIGGLPSCIPANNVIWGLTVGLFALGCLAGALLCTRYADMYGRRAVLMYSGLAAVAGAVLYGAAVNIPMLAAGRLLAGVSAGCANGTLTNYVIEITTPRARNTLASMVQLAVSAGIALATAASLGLTKPPLWRVLFSMTGAIALANSALLVPCVESPKWLAARGRLDEAQAALQRLRGAADCTEEFRALVECVRAEMDPSARAASVVDVLRGRTPDNLRHQLATSVAGMVAQQLSGISGVVFFSTSLFESAVPPPAVYSGRPTVAQMLAVGLAASGVASTLGGMALAGRLGRRTLMLSSHASLAVCSVLIFVGTTWRINGLAIAMVFVFYTAFLAGPGPLPWVIPGEMTPIYAVSSVGAVSGSVGYLLTFAVGMVFPSLLSALHGYTFLILAGLNLLMAALLAFLLPETKDRPVPAMVQIHSVGIHNVMLSKYRLKAPSAAGVEARKEKKEKKAKKTDKADKIEKVEDGRVEKASKKTAETAKAEKKQSEWGVWIGNLAYDVSKDDITRFFAECGGAITRINLPRKGGKARGFAYVDFDTSEAVEAAVGLSEQMLGGRAVLIKSASDFEKTGKPSRAPPLRSEEEAAAEEEEQQQRAGAKKKGGRAQQQTPSPSLFVGNLGFEVTRADLRAIFRAFGALVGVRVATFEDNPEKCKGFAYIDFKYTDDATKALKSPEVRQIGGRRVRIEYAGDEATRKGRPWEFDPKTRHGYSTPRAGRRAADGGSGGGGGAAAAKARRLETETMAETKLQGLPVEFEGQKITFGD</sequence>
<proteinExistence type="inferred from homology"/>
<feature type="transmembrane region" description="Helical" evidence="9">
    <location>
        <begin position="66"/>
        <end position="86"/>
    </location>
</feature>